<reference evidence="2 3" key="1">
    <citation type="submission" date="2019-08" db="EMBL/GenBank/DDBJ databases">
        <title>Genome sequencing of Paenibacillus faecis DSM 23593(T).</title>
        <authorList>
            <person name="Kook J.-K."/>
            <person name="Park S.-N."/>
            <person name="Lim Y.K."/>
        </authorList>
    </citation>
    <scope>NUCLEOTIDE SEQUENCE [LARGE SCALE GENOMIC DNA]</scope>
    <source>
        <strain evidence="2 3">DSM 23593</strain>
    </source>
</reference>
<keyword evidence="2" id="KW-0808">Transferase</keyword>
<sequence length="85" mass="9775">MRTIIKRCTDSTTSTALFWSGIQRRQSFGTKLMKEIVSLTEHWEADDIELSVSEFKAAAIRFYERLGFVSKSRQMELPLRSGGRS</sequence>
<organism evidence="2 3">
    <name type="scientific">Paenibacillus faecis</name>
    <dbReference type="NCBI Taxonomy" id="862114"/>
    <lineage>
        <taxon>Bacteria</taxon>
        <taxon>Bacillati</taxon>
        <taxon>Bacillota</taxon>
        <taxon>Bacilli</taxon>
        <taxon>Bacillales</taxon>
        <taxon>Paenibacillaceae</taxon>
        <taxon>Paenibacillus</taxon>
    </lineage>
</organism>
<dbReference type="OrthoDB" id="9805924at2"/>
<evidence type="ECO:0000259" key="1">
    <source>
        <dbReference type="Pfam" id="PF00583"/>
    </source>
</evidence>
<protein>
    <submittedName>
        <fullName evidence="2">GNAT family N-acetyltransferase</fullName>
    </submittedName>
</protein>
<comment type="caution">
    <text evidence="2">The sequence shown here is derived from an EMBL/GenBank/DDBJ whole genome shotgun (WGS) entry which is preliminary data.</text>
</comment>
<dbReference type="InterPro" id="IPR000182">
    <property type="entry name" value="GNAT_dom"/>
</dbReference>
<dbReference type="InterPro" id="IPR016181">
    <property type="entry name" value="Acyl_CoA_acyltransferase"/>
</dbReference>
<dbReference type="Gene3D" id="3.40.630.30">
    <property type="match status" value="1"/>
</dbReference>
<dbReference type="Proteomes" id="UP000325218">
    <property type="component" value="Unassembled WGS sequence"/>
</dbReference>
<feature type="domain" description="N-acetyltransferase" evidence="1">
    <location>
        <begin position="23"/>
        <end position="68"/>
    </location>
</feature>
<dbReference type="AlphaFoldDB" id="A0A5D0CNZ4"/>
<evidence type="ECO:0000313" key="2">
    <source>
        <dbReference type="EMBL" id="TYA10377.1"/>
    </source>
</evidence>
<evidence type="ECO:0000313" key="3">
    <source>
        <dbReference type="Proteomes" id="UP000325218"/>
    </source>
</evidence>
<name>A0A5D0CNZ4_9BACL</name>
<dbReference type="GO" id="GO:0016747">
    <property type="term" value="F:acyltransferase activity, transferring groups other than amino-acyl groups"/>
    <property type="evidence" value="ECO:0007669"/>
    <property type="project" value="InterPro"/>
</dbReference>
<gene>
    <name evidence="2" type="ORF">FRY98_27780</name>
</gene>
<accession>A0A5D0CNZ4</accession>
<proteinExistence type="predicted"/>
<dbReference type="Pfam" id="PF00583">
    <property type="entry name" value="Acetyltransf_1"/>
    <property type="match status" value="1"/>
</dbReference>
<keyword evidence="3" id="KW-1185">Reference proteome</keyword>
<dbReference type="SUPFAM" id="SSF55729">
    <property type="entry name" value="Acyl-CoA N-acyltransferases (Nat)"/>
    <property type="match status" value="1"/>
</dbReference>
<dbReference type="EMBL" id="VSDO01000006">
    <property type="protein sequence ID" value="TYA10377.1"/>
    <property type="molecule type" value="Genomic_DNA"/>
</dbReference>